<dbReference type="AlphaFoldDB" id="A0A7Z7BGH4"/>
<protein>
    <submittedName>
        <fullName evidence="1">Uncharacterized protein</fullName>
    </submittedName>
</protein>
<accession>A0A7Z7BGH4</accession>
<sequence>MVAVFDRSVFQKNIWTRDVFQSEGITPNGKKIWTAEEEGILRRHYPDYATIRKLLPHRETKALHHKAYLLDLSQKQNRWLASEISKLRRIYLSRASRADLIAAFPGKSLKSIYDAAQRHRLNRPKRKYKRTGHAVMDQILARTEEIGWTLHDLDEASGTKKYFATQGWRYFRPNIVKLEKATKALGGKLAIEWIDFD</sequence>
<dbReference type="RefSeq" id="WP_143528055.1">
    <property type="nucleotide sequence ID" value="NZ_FNEW01000001.1"/>
</dbReference>
<evidence type="ECO:0000313" key="1">
    <source>
        <dbReference type="EMBL" id="SDJ18235.1"/>
    </source>
</evidence>
<evidence type="ECO:0000313" key="2">
    <source>
        <dbReference type="Proteomes" id="UP000198917"/>
    </source>
</evidence>
<reference evidence="1 2" key="1">
    <citation type="submission" date="2016-10" db="EMBL/GenBank/DDBJ databases">
        <authorList>
            <person name="Varghese N."/>
            <person name="Submissions S."/>
        </authorList>
    </citation>
    <scope>NUCLEOTIDE SEQUENCE [LARGE SCALE GENOMIC DNA]</scope>
    <source>
        <strain evidence="1 2">PDC82</strain>
    </source>
</reference>
<dbReference type="Proteomes" id="UP000198917">
    <property type="component" value="Unassembled WGS sequence"/>
</dbReference>
<proteinExistence type="predicted"/>
<organism evidence="1 2">
    <name type="scientific">Agrobacterium fabrum</name>
    <dbReference type="NCBI Taxonomy" id="1176649"/>
    <lineage>
        <taxon>Bacteria</taxon>
        <taxon>Pseudomonadati</taxon>
        <taxon>Pseudomonadota</taxon>
        <taxon>Alphaproteobacteria</taxon>
        <taxon>Hyphomicrobiales</taxon>
        <taxon>Rhizobiaceae</taxon>
        <taxon>Rhizobium/Agrobacterium group</taxon>
        <taxon>Agrobacterium</taxon>
        <taxon>Agrobacterium tumefaciens complex</taxon>
    </lineage>
</organism>
<dbReference type="EMBL" id="FNEW01000001">
    <property type="protein sequence ID" value="SDJ18235.1"/>
    <property type="molecule type" value="Genomic_DNA"/>
</dbReference>
<gene>
    <name evidence="1" type="ORF">SAMN05428983_0525</name>
</gene>
<name>A0A7Z7BGH4_9HYPH</name>
<comment type="caution">
    <text evidence="1">The sequence shown here is derived from an EMBL/GenBank/DDBJ whole genome shotgun (WGS) entry which is preliminary data.</text>
</comment>